<feature type="transmembrane region" description="Helical" evidence="6">
    <location>
        <begin position="143"/>
        <end position="165"/>
    </location>
</feature>
<feature type="transmembrane region" description="Helical" evidence="6">
    <location>
        <begin position="321"/>
        <end position="346"/>
    </location>
</feature>
<evidence type="ECO:0000256" key="1">
    <source>
        <dbReference type="ARBA" id="ARBA00004651"/>
    </source>
</evidence>
<evidence type="ECO:0000313" key="7">
    <source>
        <dbReference type="EMBL" id="MBS0028549.1"/>
    </source>
</evidence>
<proteinExistence type="predicted"/>
<evidence type="ECO:0000256" key="5">
    <source>
        <dbReference type="ARBA" id="ARBA00023136"/>
    </source>
</evidence>
<name>A0ABS5IZY6_9BACT</name>
<comment type="subcellular location">
    <subcellularLocation>
        <location evidence="1">Cell membrane</location>
        <topology evidence="1">Multi-pass membrane protein</topology>
    </subcellularLocation>
</comment>
<feature type="transmembrane region" description="Helical" evidence="6">
    <location>
        <begin position="12"/>
        <end position="32"/>
    </location>
</feature>
<keyword evidence="3 6" id="KW-0812">Transmembrane</keyword>
<dbReference type="PANTHER" id="PTHR30250">
    <property type="entry name" value="PST FAMILY PREDICTED COLANIC ACID TRANSPORTER"/>
    <property type="match status" value="1"/>
</dbReference>
<dbReference type="InterPro" id="IPR050833">
    <property type="entry name" value="Poly_Biosynth_Transport"/>
</dbReference>
<feature type="transmembrane region" description="Helical" evidence="6">
    <location>
        <begin position="171"/>
        <end position="192"/>
    </location>
</feature>
<dbReference type="Pfam" id="PF01943">
    <property type="entry name" value="Polysacc_synt"/>
    <property type="match status" value="1"/>
</dbReference>
<feature type="transmembrane region" description="Helical" evidence="6">
    <location>
        <begin position="249"/>
        <end position="271"/>
    </location>
</feature>
<feature type="transmembrane region" description="Helical" evidence="6">
    <location>
        <begin position="291"/>
        <end position="309"/>
    </location>
</feature>
<keyword evidence="2" id="KW-1003">Cell membrane</keyword>
<feature type="transmembrane region" description="Helical" evidence="6">
    <location>
        <begin position="413"/>
        <end position="430"/>
    </location>
</feature>
<feature type="transmembrane region" description="Helical" evidence="6">
    <location>
        <begin position="114"/>
        <end position="131"/>
    </location>
</feature>
<dbReference type="Proteomes" id="UP000676386">
    <property type="component" value="Unassembled WGS sequence"/>
</dbReference>
<dbReference type="InterPro" id="IPR002797">
    <property type="entry name" value="Polysacc_synth"/>
</dbReference>
<keyword evidence="8" id="KW-1185">Reference proteome</keyword>
<gene>
    <name evidence="7" type="ORF">KE626_14605</name>
</gene>
<evidence type="ECO:0000256" key="2">
    <source>
        <dbReference type="ARBA" id="ARBA00022475"/>
    </source>
</evidence>
<evidence type="ECO:0000256" key="6">
    <source>
        <dbReference type="SAM" id="Phobius"/>
    </source>
</evidence>
<keyword evidence="5 6" id="KW-0472">Membrane</keyword>
<feature type="transmembrane region" description="Helical" evidence="6">
    <location>
        <begin position="212"/>
        <end position="229"/>
    </location>
</feature>
<reference evidence="7 8" key="1">
    <citation type="submission" date="2021-04" db="EMBL/GenBank/DDBJ databases">
        <title>Chitinophaga sp. nov., isolated from the rhizosphere soil.</title>
        <authorList>
            <person name="He S."/>
        </authorList>
    </citation>
    <scope>NUCLEOTIDE SEQUENCE [LARGE SCALE GENOMIC DNA]</scope>
    <source>
        <strain evidence="7 8">2R12</strain>
    </source>
</reference>
<evidence type="ECO:0000256" key="4">
    <source>
        <dbReference type="ARBA" id="ARBA00022989"/>
    </source>
</evidence>
<comment type="caution">
    <text evidence="7">The sequence shown here is derived from an EMBL/GenBank/DDBJ whole genome shotgun (WGS) entry which is preliminary data.</text>
</comment>
<dbReference type="EMBL" id="JAGTXB010000006">
    <property type="protein sequence ID" value="MBS0028549.1"/>
    <property type="molecule type" value="Genomic_DNA"/>
</dbReference>
<sequence length="462" mass="51792">MNFLKTLAKFSVGTWIQAALGLITTPIIAWFITPEEFGKASMFTLAFSLSLNIALLAIDQGYARFYNESSDKGSILRASLLPIVFTCSLSLALIELGKHIISPFLFDTPDGKDVHLLSIALIIGVLLRISTMTLRMQGSASRFSFIQVIQAIFNFCFVVLYAKFVAPNFKAILVGLILSQFVGLVFGLAFNYKLWLTLFKRAPINKKLIGQILLYSLPFVPTFLLDWLFQGVDRTFLRSYSDFTQIGLYATASKIAFSLNVIQTGFTSFWFPYSLERYKNHPDDTSVYKTIFNALVFTFGTLILLIILFQDVVLMILPKSYFGVLPIFPILLFIPMLYTLSEVTVVGINYKRKTFQHLYIISSSLVSNGIIAFFLVKPYGALGAAISMLGGYIVFFCCRSYFGRKNYHIDLDIKKLVISLGVIALAVLLAVISSPFFYVVGILGIALLVFMYKKDLLGIKKI</sequence>
<evidence type="ECO:0000256" key="3">
    <source>
        <dbReference type="ARBA" id="ARBA00022692"/>
    </source>
</evidence>
<feature type="transmembrane region" description="Helical" evidence="6">
    <location>
        <begin position="382"/>
        <end position="401"/>
    </location>
</feature>
<accession>A0ABS5IZY6</accession>
<feature type="transmembrane region" description="Helical" evidence="6">
    <location>
        <begin position="75"/>
        <end position="94"/>
    </location>
</feature>
<feature type="transmembrane region" description="Helical" evidence="6">
    <location>
        <begin position="358"/>
        <end position="376"/>
    </location>
</feature>
<organism evidence="7 8">
    <name type="scientific">Chitinophaga hostae</name>
    <dbReference type="NCBI Taxonomy" id="2831022"/>
    <lineage>
        <taxon>Bacteria</taxon>
        <taxon>Pseudomonadati</taxon>
        <taxon>Bacteroidota</taxon>
        <taxon>Chitinophagia</taxon>
        <taxon>Chitinophagales</taxon>
        <taxon>Chitinophagaceae</taxon>
        <taxon>Chitinophaga</taxon>
    </lineage>
</organism>
<protein>
    <submittedName>
        <fullName evidence="7">Lipopolysaccharide biosynthesis protein</fullName>
    </submittedName>
</protein>
<evidence type="ECO:0000313" key="8">
    <source>
        <dbReference type="Proteomes" id="UP000676386"/>
    </source>
</evidence>
<keyword evidence="4 6" id="KW-1133">Transmembrane helix</keyword>
<dbReference type="PANTHER" id="PTHR30250:SF11">
    <property type="entry name" value="O-ANTIGEN TRANSPORTER-RELATED"/>
    <property type="match status" value="1"/>
</dbReference>
<dbReference type="RefSeq" id="WP_211973651.1">
    <property type="nucleotide sequence ID" value="NZ_CBFHAM010000039.1"/>
</dbReference>
<feature type="transmembrane region" description="Helical" evidence="6">
    <location>
        <begin position="44"/>
        <end position="63"/>
    </location>
</feature>